<accession>A0A8R1UKT5</accession>
<reference evidence="1" key="2">
    <citation type="submission" date="2022-06" db="UniProtKB">
        <authorList>
            <consortium name="EnsemblMetazoa"/>
        </authorList>
    </citation>
    <scope>IDENTIFICATION</scope>
    <source>
        <strain evidence="1">PS312</strain>
    </source>
</reference>
<reference evidence="2" key="1">
    <citation type="journal article" date="2008" name="Nat. Genet.">
        <title>The Pristionchus pacificus genome provides a unique perspective on nematode lifestyle and parasitism.</title>
        <authorList>
            <person name="Dieterich C."/>
            <person name="Clifton S.W."/>
            <person name="Schuster L.N."/>
            <person name="Chinwalla A."/>
            <person name="Delehaunty K."/>
            <person name="Dinkelacker I."/>
            <person name="Fulton L."/>
            <person name="Fulton R."/>
            <person name="Godfrey J."/>
            <person name="Minx P."/>
            <person name="Mitreva M."/>
            <person name="Roeseler W."/>
            <person name="Tian H."/>
            <person name="Witte H."/>
            <person name="Yang S.P."/>
            <person name="Wilson R.K."/>
            <person name="Sommer R.J."/>
        </authorList>
    </citation>
    <scope>NUCLEOTIDE SEQUENCE [LARGE SCALE GENOMIC DNA]</scope>
    <source>
        <strain evidence="2">PS312</strain>
    </source>
</reference>
<keyword evidence="2" id="KW-1185">Reference proteome</keyword>
<gene>
    <name evidence="1" type="primary">WBGene00204167</name>
</gene>
<proteinExistence type="predicted"/>
<sequence length="76" mass="8702">MNALDESHVLGMVLFVNNNWPISHSNSNAKHSDGERASHACQTRRQSQPSVIMLDLYVRLFNLLGTPIDYKERLTY</sequence>
<dbReference type="AlphaFoldDB" id="A0A2A6B4I4"/>
<dbReference type="EnsemblMetazoa" id="PPA31302.1">
    <property type="protein sequence ID" value="PPA31302.1"/>
    <property type="gene ID" value="WBGene00204167"/>
</dbReference>
<organism evidence="1 2">
    <name type="scientific">Pristionchus pacificus</name>
    <name type="common">Parasitic nematode worm</name>
    <dbReference type="NCBI Taxonomy" id="54126"/>
    <lineage>
        <taxon>Eukaryota</taxon>
        <taxon>Metazoa</taxon>
        <taxon>Ecdysozoa</taxon>
        <taxon>Nematoda</taxon>
        <taxon>Chromadorea</taxon>
        <taxon>Rhabditida</taxon>
        <taxon>Rhabditina</taxon>
        <taxon>Diplogasteromorpha</taxon>
        <taxon>Diplogasteroidea</taxon>
        <taxon>Neodiplogasteridae</taxon>
        <taxon>Pristionchus</taxon>
    </lineage>
</organism>
<evidence type="ECO:0000313" key="2">
    <source>
        <dbReference type="Proteomes" id="UP000005239"/>
    </source>
</evidence>
<name>A0A2A6B4I4_PRIPA</name>
<evidence type="ECO:0000313" key="1">
    <source>
        <dbReference type="EnsemblMetazoa" id="PPA31302.1"/>
    </source>
</evidence>
<accession>A0A2A6B4I4</accession>
<dbReference type="Proteomes" id="UP000005239">
    <property type="component" value="Unassembled WGS sequence"/>
</dbReference>
<protein>
    <submittedName>
        <fullName evidence="1">Uncharacterized protein</fullName>
    </submittedName>
</protein>